<dbReference type="EMBL" id="BARV01016337">
    <property type="protein sequence ID" value="GAI25791.1"/>
    <property type="molecule type" value="Genomic_DNA"/>
</dbReference>
<gene>
    <name evidence="1" type="ORF">S06H3_28056</name>
</gene>
<evidence type="ECO:0000313" key="1">
    <source>
        <dbReference type="EMBL" id="GAI25791.1"/>
    </source>
</evidence>
<name>X1N6C7_9ZZZZ</name>
<accession>X1N6C7</accession>
<evidence type="ECO:0008006" key="2">
    <source>
        <dbReference type="Google" id="ProtNLM"/>
    </source>
</evidence>
<dbReference type="AlphaFoldDB" id="X1N6C7"/>
<comment type="caution">
    <text evidence="1">The sequence shown here is derived from an EMBL/GenBank/DDBJ whole genome shotgun (WGS) entry which is preliminary data.</text>
</comment>
<protein>
    <recommendedName>
        <fullName evidence="2">Ribbon-helix-helix protein CopG domain-containing protein</fullName>
    </recommendedName>
</protein>
<reference evidence="1" key="1">
    <citation type="journal article" date="2014" name="Front. Microbiol.">
        <title>High frequency of phylogenetically diverse reductive dehalogenase-homologous genes in deep subseafloor sedimentary metagenomes.</title>
        <authorList>
            <person name="Kawai M."/>
            <person name="Futagami T."/>
            <person name="Toyoda A."/>
            <person name="Takaki Y."/>
            <person name="Nishi S."/>
            <person name="Hori S."/>
            <person name="Arai W."/>
            <person name="Tsubouchi T."/>
            <person name="Morono Y."/>
            <person name="Uchiyama I."/>
            <person name="Ito T."/>
            <person name="Fujiyama A."/>
            <person name="Inagaki F."/>
            <person name="Takami H."/>
        </authorList>
    </citation>
    <scope>NUCLEOTIDE SEQUENCE</scope>
    <source>
        <strain evidence="1">Expedition CK06-06</strain>
    </source>
</reference>
<sequence length="60" mass="6747">MVADGTLGGKTYLATRLEREDFKLVEKLAQQTNLGKSEIARRLILIGLKHVQKPEDLLKV</sequence>
<organism evidence="1">
    <name type="scientific">marine sediment metagenome</name>
    <dbReference type="NCBI Taxonomy" id="412755"/>
    <lineage>
        <taxon>unclassified sequences</taxon>
        <taxon>metagenomes</taxon>
        <taxon>ecological metagenomes</taxon>
    </lineage>
</organism>
<proteinExistence type="predicted"/>